<keyword evidence="3" id="KW-1185">Reference proteome</keyword>
<name>A0ABQ9UVW5_SAGOE</name>
<accession>A0ABQ9UVW5</accession>
<evidence type="ECO:0000313" key="3">
    <source>
        <dbReference type="Proteomes" id="UP001266305"/>
    </source>
</evidence>
<reference evidence="2 3" key="1">
    <citation type="submission" date="2023-05" db="EMBL/GenBank/DDBJ databases">
        <title>B98-5 Cell Line De Novo Hybrid Assembly: An Optical Mapping Approach.</title>
        <authorList>
            <person name="Kananen K."/>
            <person name="Auerbach J.A."/>
            <person name="Kautto E."/>
            <person name="Blachly J.S."/>
        </authorList>
    </citation>
    <scope>NUCLEOTIDE SEQUENCE [LARGE SCALE GENOMIC DNA]</scope>
    <source>
        <strain evidence="2">B95-8</strain>
        <tissue evidence="2">Cell line</tissue>
    </source>
</reference>
<gene>
    <name evidence="2" type="ORF">P7K49_018934</name>
</gene>
<dbReference type="EMBL" id="JASSZA010000009">
    <property type="protein sequence ID" value="KAK2101268.1"/>
    <property type="molecule type" value="Genomic_DNA"/>
</dbReference>
<evidence type="ECO:0000313" key="2">
    <source>
        <dbReference type="EMBL" id="KAK2101268.1"/>
    </source>
</evidence>
<evidence type="ECO:0000256" key="1">
    <source>
        <dbReference type="SAM" id="MobiDB-lite"/>
    </source>
</evidence>
<sequence>MSRVLEAPATAGLGGLGGLGQCGRAESAVTAPGWQWQVQGIRRPRGLMWAPPGGAVALVGAQCPAWDFLAASLLPPSGVVGQGFHLAVSSHEAPSLLREPNGAAREAAAAQAARSSAAAPPFPRREKVRERPPVTGRGRGEDARKQKVPAGHRFAATVERKGREAAPLPPAPHKGLPRLSHPELPGVPDSPREEEGSPVIWSAVRARASLLSVTCAAQQASGGDH</sequence>
<protein>
    <submittedName>
        <fullName evidence="2">Uncharacterized protein</fullName>
    </submittedName>
</protein>
<comment type="caution">
    <text evidence="2">The sequence shown here is derived from an EMBL/GenBank/DDBJ whole genome shotgun (WGS) entry which is preliminary data.</text>
</comment>
<feature type="region of interest" description="Disordered" evidence="1">
    <location>
        <begin position="101"/>
        <end position="196"/>
    </location>
</feature>
<proteinExistence type="predicted"/>
<feature type="compositionally biased region" description="Low complexity" evidence="1">
    <location>
        <begin position="103"/>
        <end position="119"/>
    </location>
</feature>
<dbReference type="Proteomes" id="UP001266305">
    <property type="component" value="Unassembled WGS sequence"/>
</dbReference>
<organism evidence="2 3">
    <name type="scientific">Saguinus oedipus</name>
    <name type="common">Cotton-top tamarin</name>
    <name type="synonym">Oedipomidas oedipus</name>
    <dbReference type="NCBI Taxonomy" id="9490"/>
    <lineage>
        <taxon>Eukaryota</taxon>
        <taxon>Metazoa</taxon>
        <taxon>Chordata</taxon>
        <taxon>Craniata</taxon>
        <taxon>Vertebrata</taxon>
        <taxon>Euteleostomi</taxon>
        <taxon>Mammalia</taxon>
        <taxon>Eutheria</taxon>
        <taxon>Euarchontoglires</taxon>
        <taxon>Primates</taxon>
        <taxon>Haplorrhini</taxon>
        <taxon>Platyrrhini</taxon>
        <taxon>Cebidae</taxon>
        <taxon>Callitrichinae</taxon>
        <taxon>Saguinus</taxon>
    </lineage>
</organism>
<feature type="compositionally biased region" description="Basic and acidic residues" evidence="1">
    <location>
        <begin position="123"/>
        <end position="145"/>
    </location>
</feature>